<dbReference type="PANTHER" id="PTHR23426:SF65">
    <property type="entry name" value="FERREDOXIN-2, MITOCHONDRIAL"/>
    <property type="match status" value="1"/>
</dbReference>
<evidence type="ECO:0000256" key="3">
    <source>
        <dbReference type="ARBA" id="ARBA00022723"/>
    </source>
</evidence>
<dbReference type="CDD" id="cd00207">
    <property type="entry name" value="fer2"/>
    <property type="match status" value="1"/>
</dbReference>
<keyword evidence="5" id="KW-0411">Iron-sulfur</keyword>
<dbReference type="GO" id="GO:0051537">
    <property type="term" value="F:2 iron, 2 sulfur cluster binding"/>
    <property type="evidence" value="ECO:0007669"/>
    <property type="project" value="UniProtKB-KW"/>
</dbReference>
<protein>
    <recommendedName>
        <fullName evidence="7">2Fe-2S ferredoxin-type domain-containing protein</fullName>
    </recommendedName>
</protein>
<dbReference type="GO" id="GO:0005829">
    <property type="term" value="C:cytosol"/>
    <property type="evidence" value="ECO:0007669"/>
    <property type="project" value="TreeGrafter"/>
</dbReference>
<dbReference type="InterPro" id="IPR001055">
    <property type="entry name" value="Adrenodoxin-like"/>
</dbReference>
<proteinExistence type="inferred from homology"/>
<feature type="domain" description="2Fe-2S ferredoxin-type" evidence="7">
    <location>
        <begin position="2"/>
        <end position="105"/>
    </location>
</feature>
<evidence type="ECO:0000256" key="4">
    <source>
        <dbReference type="ARBA" id="ARBA00023004"/>
    </source>
</evidence>
<evidence type="ECO:0000256" key="6">
    <source>
        <dbReference type="ARBA" id="ARBA00034078"/>
    </source>
</evidence>
<comment type="cofactor">
    <cofactor evidence="6">
        <name>[2Fe-2S] cluster</name>
        <dbReference type="ChEBI" id="CHEBI:190135"/>
    </cofactor>
</comment>
<dbReference type="AlphaFoldDB" id="A0A0F9XIT5"/>
<keyword evidence="2" id="KW-0001">2Fe-2S</keyword>
<dbReference type="SUPFAM" id="SSF54292">
    <property type="entry name" value="2Fe-2S ferredoxin-like"/>
    <property type="match status" value="1"/>
</dbReference>
<evidence type="ECO:0000256" key="1">
    <source>
        <dbReference type="ARBA" id="ARBA00010914"/>
    </source>
</evidence>
<dbReference type="InterPro" id="IPR012675">
    <property type="entry name" value="Beta-grasp_dom_sf"/>
</dbReference>
<sequence>MTRITYIEHDGTEHSIDASNGDSVMEAAIKNLVPGIDADCGGACSCGTCHVFVDDAWLQAVGEPGEFEEPMLDINPERSANSRLSCQIDINDDLDGLVVRLPEFQF</sequence>
<evidence type="ECO:0000256" key="2">
    <source>
        <dbReference type="ARBA" id="ARBA00022714"/>
    </source>
</evidence>
<keyword evidence="3" id="KW-0479">Metal-binding</keyword>
<name>A0A0F9XIT5_9ZZZZ</name>
<dbReference type="GO" id="GO:0009055">
    <property type="term" value="F:electron transfer activity"/>
    <property type="evidence" value="ECO:0007669"/>
    <property type="project" value="TreeGrafter"/>
</dbReference>
<dbReference type="PANTHER" id="PTHR23426">
    <property type="entry name" value="FERREDOXIN/ADRENODOXIN"/>
    <property type="match status" value="1"/>
</dbReference>
<comment type="similarity">
    <text evidence="1">Belongs to the adrenodoxin/putidaredoxin family.</text>
</comment>
<dbReference type="Gene3D" id="3.10.20.30">
    <property type="match status" value="1"/>
</dbReference>
<evidence type="ECO:0000313" key="8">
    <source>
        <dbReference type="EMBL" id="KKN99171.1"/>
    </source>
</evidence>
<dbReference type="GO" id="GO:0140647">
    <property type="term" value="P:P450-containing electron transport chain"/>
    <property type="evidence" value="ECO:0007669"/>
    <property type="project" value="InterPro"/>
</dbReference>
<dbReference type="EMBL" id="LAZR01000048">
    <property type="protein sequence ID" value="KKN99171.1"/>
    <property type="molecule type" value="Genomic_DNA"/>
</dbReference>
<dbReference type="Pfam" id="PF00111">
    <property type="entry name" value="Fer2"/>
    <property type="match status" value="1"/>
</dbReference>
<comment type="caution">
    <text evidence="8">The sequence shown here is derived from an EMBL/GenBank/DDBJ whole genome shotgun (WGS) entry which is preliminary data.</text>
</comment>
<dbReference type="InterPro" id="IPR036010">
    <property type="entry name" value="2Fe-2S_ferredoxin-like_sf"/>
</dbReference>
<dbReference type="GO" id="GO:0046872">
    <property type="term" value="F:metal ion binding"/>
    <property type="evidence" value="ECO:0007669"/>
    <property type="project" value="UniProtKB-KW"/>
</dbReference>
<dbReference type="InterPro" id="IPR001041">
    <property type="entry name" value="2Fe-2S_ferredoxin-type"/>
</dbReference>
<dbReference type="PRINTS" id="PR00355">
    <property type="entry name" value="ADRENODOXIN"/>
</dbReference>
<accession>A0A0F9XIT5</accession>
<keyword evidence="4" id="KW-0408">Iron</keyword>
<evidence type="ECO:0000259" key="7">
    <source>
        <dbReference type="PROSITE" id="PS51085"/>
    </source>
</evidence>
<organism evidence="8">
    <name type="scientific">marine sediment metagenome</name>
    <dbReference type="NCBI Taxonomy" id="412755"/>
    <lineage>
        <taxon>unclassified sequences</taxon>
        <taxon>metagenomes</taxon>
        <taxon>ecological metagenomes</taxon>
    </lineage>
</organism>
<evidence type="ECO:0000256" key="5">
    <source>
        <dbReference type="ARBA" id="ARBA00023014"/>
    </source>
</evidence>
<reference evidence="8" key="1">
    <citation type="journal article" date="2015" name="Nature">
        <title>Complex archaea that bridge the gap between prokaryotes and eukaryotes.</title>
        <authorList>
            <person name="Spang A."/>
            <person name="Saw J.H."/>
            <person name="Jorgensen S.L."/>
            <person name="Zaremba-Niedzwiedzka K."/>
            <person name="Martijn J."/>
            <person name="Lind A.E."/>
            <person name="van Eijk R."/>
            <person name="Schleper C."/>
            <person name="Guy L."/>
            <person name="Ettema T.J."/>
        </authorList>
    </citation>
    <scope>NUCLEOTIDE SEQUENCE</scope>
</reference>
<gene>
    <name evidence="8" type="ORF">LCGC14_0139640</name>
</gene>
<dbReference type="PROSITE" id="PS51085">
    <property type="entry name" value="2FE2S_FER_2"/>
    <property type="match status" value="1"/>
</dbReference>